<dbReference type="HOGENOM" id="CLU_2804692_0_0_6"/>
<organism evidence="1 2">
    <name type="scientific">Citrobacter rodentium (strain ICC168)</name>
    <name type="common">Citrobacter freundii biotype 4280</name>
    <dbReference type="NCBI Taxonomy" id="637910"/>
    <lineage>
        <taxon>Bacteria</taxon>
        <taxon>Pseudomonadati</taxon>
        <taxon>Pseudomonadota</taxon>
        <taxon>Gammaproteobacteria</taxon>
        <taxon>Enterobacterales</taxon>
        <taxon>Enterobacteriaceae</taxon>
        <taxon>Citrobacter</taxon>
    </lineage>
</organism>
<dbReference type="KEGG" id="cro:ROD_14021"/>
<reference evidence="1 2" key="1">
    <citation type="journal article" date="2010" name="J. Bacteriol.">
        <title>The Citrobacter rodentium genome sequence reveals convergent evolution with human pathogenic Escherichia coli.</title>
        <authorList>
            <person name="Petty N.K."/>
            <person name="Bulgin R."/>
            <person name="Crepin V.F."/>
            <person name="Cerdeno-Tarraga A.M."/>
            <person name="Schroeder G.N."/>
            <person name="Quail M.A."/>
            <person name="Lennard N."/>
            <person name="Corton C."/>
            <person name="Barron A."/>
            <person name="Clark L."/>
            <person name="Toribio A.L."/>
            <person name="Parkhill J."/>
            <person name="Dougan G."/>
            <person name="Frankel G."/>
            <person name="Thomson N.R."/>
        </authorList>
    </citation>
    <scope>NUCLEOTIDE SEQUENCE [LARGE SCALE GENOMIC DNA]</scope>
    <source>
        <strain evidence="1 2">ICC168</strain>
    </source>
</reference>
<dbReference type="Proteomes" id="UP000001889">
    <property type="component" value="Chromosome"/>
</dbReference>
<proteinExistence type="predicted"/>
<dbReference type="EMBL" id="FN543502">
    <property type="protein sequence ID" value="CBG88165.1"/>
    <property type="molecule type" value="Genomic_DNA"/>
</dbReference>
<evidence type="ECO:0000313" key="1">
    <source>
        <dbReference type="EMBL" id="CBG88165.1"/>
    </source>
</evidence>
<name>D2THH1_CITRI</name>
<accession>D2THH1</accession>
<sequence length="67" mass="7328">MGKTDQPVAAGVKERVLTPVQRRTQMRTMVTPEVDLIAIPYGKNGGLPGVLWIKAQRLAFPQIVDVA</sequence>
<dbReference type="AlphaFoldDB" id="D2THH1"/>
<protein>
    <submittedName>
        <fullName evidence="1">Uncharacterized protein</fullName>
    </submittedName>
</protein>
<gene>
    <name evidence="1" type="ordered locus">ROD_14021</name>
</gene>
<keyword evidence="2" id="KW-1185">Reference proteome</keyword>
<dbReference type="STRING" id="637910.ROD_14021"/>
<evidence type="ECO:0000313" key="2">
    <source>
        <dbReference type="Proteomes" id="UP000001889"/>
    </source>
</evidence>